<dbReference type="InterPro" id="IPR011697">
    <property type="entry name" value="Peptidase_C26"/>
</dbReference>
<dbReference type="CDD" id="cd01745">
    <property type="entry name" value="GATase1_2"/>
    <property type="match status" value="1"/>
</dbReference>
<dbReference type="Pfam" id="PF07722">
    <property type="entry name" value="Peptidase_C26"/>
    <property type="match status" value="1"/>
</dbReference>
<dbReference type="EC" id="3.5.1.94" evidence="1"/>
<organism evidence="1">
    <name type="scientific">Staphylococcus simulans</name>
    <dbReference type="NCBI Taxonomy" id="1286"/>
    <lineage>
        <taxon>Bacteria</taxon>
        <taxon>Bacillati</taxon>
        <taxon>Bacillota</taxon>
        <taxon>Bacilli</taxon>
        <taxon>Bacillales</taxon>
        <taxon>Staphylococcaceae</taxon>
        <taxon>Staphylococcus</taxon>
    </lineage>
</organism>
<dbReference type="PANTHER" id="PTHR43235:SF1">
    <property type="entry name" value="GLUTAMINE AMIDOTRANSFERASE PB2B2.05-RELATED"/>
    <property type="match status" value="1"/>
</dbReference>
<dbReference type="SUPFAM" id="SSF52317">
    <property type="entry name" value="Class I glutamine amidotransferase-like"/>
    <property type="match status" value="1"/>
</dbReference>
<dbReference type="AlphaFoldDB" id="A0A6N3FQU9"/>
<dbReference type="InterPro" id="IPR044668">
    <property type="entry name" value="PuuD-like"/>
</dbReference>
<dbReference type="InterPro" id="IPR029062">
    <property type="entry name" value="Class_I_gatase-like"/>
</dbReference>
<accession>A0A6N3FQU9</accession>
<dbReference type="GO" id="GO:0006598">
    <property type="term" value="P:polyamine catabolic process"/>
    <property type="evidence" value="ECO:0007669"/>
    <property type="project" value="TreeGrafter"/>
</dbReference>
<dbReference type="Gene3D" id="3.40.50.880">
    <property type="match status" value="1"/>
</dbReference>
<proteinExistence type="predicted"/>
<dbReference type="FunFam" id="3.40.50.880:FF:000030">
    <property type="entry name" value="Gamma-glutamyl-gamma-aminobutyrate hydrolase PuuD"/>
    <property type="match status" value="1"/>
</dbReference>
<gene>
    <name evidence="1" type="primary">puuD</name>
    <name evidence="1" type="ORF">SSLFYP27_02596</name>
</gene>
<dbReference type="PANTHER" id="PTHR43235">
    <property type="entry name" value="GLUTAMINE AMIDOTRANSFERASE PB2B2.05-RELATED"/>
    <property type="match status" value="1"/>
</dbReference>
<name>A0A6N3FQU9_STASI</name>
<dbReference type="RefSeq" id="WP_002480226.1">
    <property type="nucleotide sequence ID" value="NZ_CACRUO010000065.1"/>
</dbReference>
<dbReference type="EMBL" id="CACRUO010000065">
    <property type="protein sequence ID" value="VYU54226.1"/>
    <property type="molecule type" value="Genomic_DNA"/>
</dbReference>
<reference evidence="1" key="1">
    <citation type="submission" date="2019-11" db="EMBL/GenBank/DDBJ databases">
        <authorList>
            <person name="Feng L."/>
        </authorList>
    </citation>
    <scope>NUCLEOTIDE SEQUENCE</scope>
    <source>
        <strain evidence="1">SsimulansLFYP27</strain>
    </source>
</reference>
<dbReference type="GO" id="GO:0005829">
    <property type="term" value="C:cytosol"/>
    <property type="evidence" value="ECO:0007669"/>
    <property type="project" value="TreeGrafter"/>
</dbReference>
<evidence type="ECO:0000313" key="1">
    <source>
        <dbReference type="EMBL" id="VYU54226.1"/>
    </source>
</evidence>
<protein>
    <submittedName>
        <fullName evidence="1">Gamma-glutamyl-gamma-aminobutyrate hydrolase PuuD</fullName>
        <ecNumber evidence="1">3.5.1.94</ecNumber>
    </submittedName>
</protein>
<dbReference type="PROSITE" id="PS51273">
    <property type="entry name" value="GATASE_TYPE_1"/>
    <property type="match status" value="1"/>
</dbReference>
<sequence length="240" mass="27554">MKTIGISANILTDQAGMFPGYKRCYVNQDYIRSIVKQGAVPMVIPITDNDDIIEAQIRQVDALLLSGGQDVSPQLYNEDPQDKLGETLLSRDVFDFKLIEKAKERFIPILGICRGAQVLNVFHGGSLFQDTSYRQIQSLRHWQPTNPTEKTHEIKVFPNTRLSALFPEGRFYVNSFHHQVVNQLAEGFRVMAQSNDGVIEAFESESYPYMVGIQWHPEMLWHENSMDALFKDFVDQIERR</sequence>
<dbReference type="GO" id="GO:0033969">
    <property type="term" value="F:gamma-glutamyl-gamma-aminobutyrate hydrolase activity"/>
    <property type="evidence" value="ECO:0007669"/>
    <property type="project" value="UniProtKB-EC"/>
</dbReference>
<keyword evidence="1" id="KW-0378">Hydrolase</keyword>